<dbReference type="InterPro" id="IPR029063">
    <property type="entry name" value="SAM-dependent_MTases_sf"/>
</dbReference>
<evidence type="ECO:0000313" key="1">
    <source>
        <dbReference type="EMBL" id="EFK36781.1"/>
    </source>
</evidence>
<dbReference type="Proteomes" id="UP000002969">
    <property type="component" value="Unassembled WGS sequence"/>
</dbReference>
<dbReference type="EMBL" id="ACKQ02000004">
    <property type="protein sequence ID" value="EFK36781.1"/>
    <property type="molecule type" value="Genomic_DNA"/>
</dbReference>
<name>A0ABN0AUG0_CHRGE</name>
<accession>A0ABN0AUG0</accession>
<organism evidence="1 2">
    <name type="scientific">Chryseobacterium gleum ATCC 35910</name>
    <dbReference type="NCBI Taxonomy" id="525257"/>
    <lineage>
        <taxon>Bacteria</taxon>
        <taxon>Pseudomonadati</taxon>
        <taxon>Bacteroidota</taxon>
        <taxon>Flavobacteriia</taxon>
        <taxon>Flavobacteriales</taxon>
        <taxon>Weeksellaceae</taxon>
        <taxon>Chryseobacterium group</taxon>
        <taxon>Chryseobacterium</taxon>
    </lineage>
</organism>
<keyword evidence="2" id="KW-1185">Reference proteome</keyword>
<sequence length="209" mass="23994">MVMNNPKLIIHLCADIGSDSLFYRMSDEYEVVMVGKEIGVENYEPPANVYGIIANPVCTEFSTAGGFDKVNDLEKGMILVNHCLRIIEKAKPVFWVLENPFNGRLKEIIGPPKATYQPWQYGSPWTKKTALWGEFNMPAPLFKEWEDVPKNENLYVRPGRKKPGLVYFHKSAVELIPEFQWAKDKIKCDADIRSMCSRGFAEHFFLNNK</sequence>
<dbReference type="Gene3D" id="3.40.50.150">
    <property type="entry name" value="Vaccinia Virus protein VP39"/>
    <property type="match status" value="1"/>
</dbReference>
<reference evidence="1" key="1">
    <citation type="submission" date="2010-06" db="EMBL/GenBank/DDBJ databases">
        <authorList>
            <person name="Muzny D."/>
            <person name="Qin X."/>
            <person name="Buhay C."/>
            <person name="Dugan-Rocha S."/>
            <person name="Ding Y."/>
            <person name="Chen G."/>
            <person name="Hawes A."/>
            <person name="Holder M."/>
            <person name="Jhangiani S."/>
            <person name="Johnson A."/>
            <person name="Khan Z."/>
            <person name="Li Z."/>
            <person name="Liu W."/>
            <person name="Liu X."/>
            <person name="Perez L."/>
            <person name="Shen H."/>
            <person name="Wang Q."/>
            <person name="Watt J."/>
            <person name="Xi L."/>
            <person name="Xin Y."/>
            <person name="Zhou J."/>
            <person name="Deng J."/>
            <person name="Jiang H."/>
            <person name="Liu Y."/>
            <person name="Qu J."/>
            <person name="Song X.-Z."/>
            <person name="Zhang L."/>
            <person name="Villasana D."/>
            <person name="Johnson A."/>
            <person name="Liu J."/>
            <person name="Liyanage D."/>
            <person name="Lorensuhewa L."/>
            <person name="Robinson T."/>
            <person name="Song A."/>
            <person name="Song B.-B."/>
            <person name="Dinh H."/>
            <person name="Thornton R."/>
            <person name="Coyle M."/>
            <person name="Francisco L."/>
            <person name="Jackson L."/>
            <person name="Javaid M."/>
            <person name="Korchina V."/>
            <person name="Kovar C."/>
            <person name="Mata R."/>
            <person name="Mathew T."/>
            <person name="Ngo R."/>
            <person name="Nguyen L."/>
            <person name="Nguyen N."/>
            <person name="Okwuonu G."/>
            <person name="Ongeri F."/>
            <person name="Pham C."/>
            <person name="Simmons D."/>
            <person name="Wilczek-Boney K."/>
            <person name="Hale W."/>
            <person name="Jakkamsetti A."/>
            <person name="Pham P."/>
            <person name="Ruth R."/>
            <person name="San Lucas F."/>
            <person name="Warren J."/>
            <person name="Zhang J."/>
            <person name="Zhao Z."/>
            <person name="Zhou C."/>
            <person name="Zhu D."/>
            <person name="Lee S."/>
            <person name="Bess C."/>
            <person name="Blankenburg K."/>
            <person name="Forbes L."/>
            <person name="Fu Q."/>
            <person name="Gubbala S."/>
            <person name="Hirani K."/>
            <person name="Jayaseelan J.C."/>
            <person name="Lara F."/>
            <person name="Munidasa M."/>
            <person name="Palculict T."/>
            <person name="Patil S."/>
            <person name="Pu L.-L."/>
            <person name="Saada N."/>
            <person name="Tang L."/>
            <person name="Weissenberger G."/>
            <person name="Zhu Y."/>
            <person name="Hemphill L."/>
            <person name="Shang Y."/>
            <person name="Youmans B."/>
            <person name="Ayvaz T."/>
            <person name="Ross M."/>
            <person name="Santibanez J."/>
            <person name="Aqrawi P."/>
            <person name="Gross S."/>
            <person name="Joshi V."/>
            <person name="Fowler G."/>
            <person name="Nazareth L."/>
            <person name="Reid J."/>
            <person name="Worley K."/>
            <person name="Petrosino J."/>
            <person name="Highlander S."/>
            <person name="Gibbs R."/>
        </authorList>
    </citation>
    <scope>NUCLEOTIDE SEQUENCE [LARGE SCALE GENOMIC DNA]</scope>
    <source>
        <strain evidence="1">ATCC 35910</strain>
    </source>
</reference>
<comment type="caution">
    <text evidence="1">The sequence shown here is derived from an EMBL/GenBank/DDBJ whole genome shotgun (WGS) entry which is preliminary data.</text>
</comment>
<proteinExistence type="predicted"/>
<protein>
    <recommendedName>
        <fullName evidence="3">DNA (cytosine-5-)-methyltransferase</fullName>
    </recommendedName>
</protein>
<gene>
    <name evidence="1" type="ORF">HMPREF0204_11338</name>
</gene>
<dbReference type="SUPFAM" id="SSF53335">
    <property type="entry name" value="S-adenosyl-L-methionine-dependent methyltransferases"/>
    <property type="match status" value="1"/>
</dbReference>
<evidence type="ECO:0000313" key="2">
    <source>
        <dbReference type="Proteomes" id="UP000002969"/>
    </source>
</evidence>
<evidence type="ECO:0008006" key="3">
    <source>
        <dbReference type="Google" id="ProtNLM"/>
    </source>
</evidence>